<sequence length="103" mass="11623">MVAVVGYGNLNTAIERDVDQEVVEINLRLTYSETYVPNWLLNQMMCLERLDGRAFFLPFNIIPSIEMGRTMVSTFFTAAIFIGTSLLSERKNVASELLCVPRG</sequence>
<evidence type="ECO:0000313" key="2">
    <source>
        <dbReference type="Proteomes" id="UP001162640"/>
    </source>
</evidence>
<proteinExistence type="predicted"/>
<gene>
    <name evidence="1" type="ORF">TL16_g07524</name>
</gene>
<dbReference type="AlphaFoldDB" id="A0A9W7ARA8"/>
<reference evidence="2" key="1">
    <citation type="journal article" date="2023" name="Commun. Biol.">
        <title>Genome analysis of Parmales, the sister group of diatoms, reveals the evolutionary specialization of diatoms from phago-mixotrophs to photoautotrophs.</title>
        <authorList>
            <person name="Ban H."/>
            <person name="Sato S."/>
            <person name="Yoshikawa S."/>
            <person name="Yamada K."/>
            <person name="Nakamura Y."/>
            <person name="Ichinomiya M."/>
            <person name="Sato N."/>
            <person name="Blanc-Mathieu R."/>
            <person name="Endo H."/>
            <person name="Kuwata A."/>
            <person name="Ogata H."/>
        </authorList>
    </citation>
    <scope>NUCLEOTIDE SEQUENCE [LARGE SCALE GENOMIC DNA]</scope>
</reference>
<protein>
    <submittedName>
        <fullName evidence="1">Uncharacterized protein</fullName>
    </submittedName>
</protein>
<accession>A0A9W7ARA8</accession>
<comment type="caution">
    <text evidence="1">The sequence shown here is derived from an EMBL/GenBank/DDBJ whole genome shotgun (WGS) entry which is preliminary data.</text>
</comment>
<evidence type="ECO:0000313" key="1">
    <source>
        <dbReference type="EMBL" id="GMH77766.1"/>
    </source>
</evidence>
<dbReference type="Proteomes" id="UP001162640">
    <property type="component" value="Unassembled WGS sequence"/>
</dbReference>
<organism evidence="1 2">
    <name type="scientific">Triparma laevis f. inornata</name>
    <dbReference type="NCBI Taxonomy" id="1714386"/>
    <lineage>
        <taxon>Eukaryota</taxon>
        <taxon>Sar</taxon>
        <taxon>Stramenopiles</taxon>
        <taxon>Ochrophyta</taxon>
        <taxon>Bolidophyceae</taxon>
        <taxon>Parmales</taxon>
        <taxon>Triparmaceae</taxon>
        <taxon>Triparma</taxon>
    </lineage>
</organism>
<name>A0A9W7ARA8_9STRA</name>
<dbReference type="EMBL" id="BLQM01000238">
    <property type="protein sequence ID" value="GMH77766.1"/>
    <property type="molecule type" value="Genomic_DNA"/>
</dbReference>